<dbReference type="RefSeq" id="XP_014176568.1">
    <property type="nucleotide sequence ID" value="XM_014321093.1"/>
</dbReference>
<name>J4U6G1_TRIAS</name>
<dbReference type="OrthoDB" id="3981028at2759"/>
<dbReference type="AlphaFoldDB" id="J4U6G1"/>
<dbReference type="EMBL" id="ALBS01000322">
    <property type="protein sequence ID" value="EJT45735.1"/>
    <property type="molecule type" value="Genomic_DNA"/>
</dbReference>
<evidence type="ECO:0000256" key="1">
    <source>
        <dbReference type="SAM" id="MobiDB-lite"/>
    </source>
</evidence>
<protein>
    <submittedName>
        <fullName evidence="3">Uncharacterized protein</fullName>
    </submittedName>
</protein>
<feature type="compositionally biased region" description="Low complexity" evidence="1">
    <location>
        <begin position="309"/>
        <end position="320"/>
    </location>
</feature>
<dbReference type="KEGG" id="tasa:A1Q1_05884"/>
<keyword evidence="2" id="KW-0812">Transmembrane</keyword>
<dbReference type="HOGENOM" id="CLU_054256_0_0_1"/>
<accession>J4U6G1</accession>
<keyword evidence="2" id="KW-1133">Transmembrane helix</keyword>
<proteinExistence type="predicted"/>
<evidence type="ECO:0000313" key="3">
    <source>
        <dbReference type="EMBL" id="EJT45735.1"/>
    </source>
</evidence>
<sequence>MTPPRAQVRSPPKLDQYELLYNSAVQSFVRRDHVKTQATLARLLDLTRALPRTSSPWYDVSSTAAPQPGDEWMTKTLKLAISANASLYSDPPRAPGALAPDVADRLPPASPRQMLGYILDLCVSTYGSSLLPPALVSTFLLASLKLQPLQDSLEFAHQLVEDWLANLPDEFVLAIAADPHPPRGTSGGAARKKRLENAREGYLKVVEIFIGEVLSREGEWEMARGMLEGEMVMGSKKKEALYRHLRNVQAKPVSQAPSPASSGLLPPQAIRSTESEASSEATARPAGHQAQHHSEASTVQASEESDSTVPAAPRPEVARPQPTGWLTAVLSPYLVEKINAAGGLHVVLGLPAAAVVVVLLILRRVRARAGRLATNGNDVREKLRRVRNTGLLAFVQWALRWWAEKLAGVWKLGTTITYM</sequence>
<evidence type="ECO:0000256" key="2">
    <source>
        <dbReference type="SAM" id="Phobius"/>
    </source>
</evidence>
<keyword evidence="2" id="KW-0472">Membrane</keyword>
<gene>
    <name evidence="3" type="ORF">A1Q1_05884</name>
</gene>
<evidence type="ECO:0000313" key="4">
    <source>
        <dbReference type="Proteomes" id="UP000002748"/>
    </source>
</evidence>
<feature type="region of interest" description="Disordered" evidence="1">
    <location>
        <begin position="251"/>
        <end position="320"/>
    </location>
</feature>
<feature type="transmembrane region" description="Helical" evidence="2">
    <location>
        <begin position="342"/>
        <end position="362"/>
    </location>
</feature>
<comment type="caution">
    <text evidence="3">The sequence shown here is derived from an EMBL/GenBank/DDBJ whole genome shotgun (WGS) entry which is preliminary data.</text>
</comment>
<organism evidence="3 4">
    <name type="scientific">Trichosporon asahii var. asahii (strain ATCC 90039 / CBS 2479 / JCM 2466 / KCTC 7840 / NBRC 103889/ NCYC 2677 / UAMH 7654)</name>
    <name type="common">Yeast</name>
    <dbReference type="NCBI Taxonomy" id="1186058"/>
    <lineage>
        <taxon>Eukaryota</taxon>
        <taxon>Fungi</taxon>
        <taxon>Dikarya</taxon>
        <taxon>Basidiomycota</taxon>
        <taxon>Agaricomycotina</taxon>
        <taxon>Tremellomycetes</taxon>
        <taxon>Trichosporonales</taxon>
        <taxon>Trichosporonaceae</taxon>
        <taxon>Trichosporon</taxon>
    </lineage>
</organism>
<feature type="compositionally biased region" description="Low complexity" evidence="1">
    <location>
        <begin position="254"/>
        <end position="269"/>
    </location>
</feature>
<reference evidence="3 4" key="1">
    <citation type="journal article" date="2012" name="Eukaryot. Cell">
        <title>Draft genome sequence of CBS 2479, the standard type strain of Trichosporon asahii.</title>
        <authorList>
            <person name="Yang R.Y."/>
            <person name="Li H.T."/>
            <person name="Zhu H."/>
            <person name="Zhou G.P."/>
            <person name="Wang M."/>
            <person name="Wang L."/>
        </authorList>
    </citation>
    <scope>NUCLEOTIDE SEQUENCE [LARGE SCALE GENOMIC DNA]</scope>
    <source>
        <strain evidence="4">ATCC 90039 / CBS 2479 / JCM 2466 / KCTC 7840 / NCYC 2677 / UAMH 7654</strain>
    </source>
</reference>
<dbReference type="VEuPathDB" id="FungiDB:A1Q1_05884"/>
<dbReference type="Proteomes" id="UP000002748">
    <property type="component" value="Unassembled WGS sequence"/>
</dbReference>
<dbReference type="GeneID" id="25989396"/>